<evidence type="ECO:0000256" key="7">
    <source>
        <dbReference type="RuleBase" id="RU003346"/>
    </source>
</evidence>
<comment type="similarity">
    <text evidence="2 7">Belongs to the major facilitator superfamily. Sugar transporter (TC 2.A.1.1) family.</text>
</comment>
<accession>V5G1J3</accession>
<dbReference type="PRINTS" id="PR00171">
    <property type="entry name" value="SUGRTRNSPORT"/>
</dbReference>
<feature type="transmembrane region" description="Helical" evidence="8">
    <location>
        <begin position="324"/>
        <end position="346"/>
    </location>
</feature>
<evidence type="ECO:0000313" key="11">
    <source>
        <dbReference type="Proteomes" id="UP000018001"/>
    </source>
</evidence>
<evidence type="ECO:0000256" key="4">
    <source>
        <dbReference type="ARBA" id="ARBA00022692"/>
    </source>
</evidence>
<evidence type="ECO:0000256" key="2">
    <source>
        <dbReference type="ARBA" id="ARBA00010992"/>
    </source>
</evidence>
<dbReference type="EMBL" id="BAUL01000100">
    <property type="protein sequence ID" value="GAD94727.1"/>
    <property type="molecule type" value="Genomic_DNA"/>
</dbReference>
<feature type="transmembrane region" description="Helical" evidence="8">
    <location>
        <begin position="390"/>
        <end position="408"/>
    </location>
</feature>
<dbReference type="HOGENOM" id="CLU_001265_30_3_1"/>
<feature type="transmembrane region" description="Helical" evidence="8">
    <location>
        <begin position="174"/>
        <end position="192"/>
    </location>
</feature>
<keyword evidence="4 8" id="KW-0812">Transmembrane</keyword>
<keyword evidence="11" id="KW-1185">Reference proteome</keyword>
<dbReference type="PROSITE" id="PS00216">
    <property type="entry name" value="SUGAR_TRANSPORT_1"/>
    <property type="match status" value="1"/>
</dbReference>
<dbReference type="InterPro" id="IPR036259">
    <property type="entry name" value="MFS_trans_sf"/>
</dbReference>
<dbReference type="PANTHER" id="PTHR48022:SF28">
    <property type="entry name" value="MAJOR FACILITATOR SUPERFAMILY (MFS) PROFILE DOMAIN-CONTAINING PROTEIN-RELATED"/>
    <property type="match status" value="1"/>
</dbReference>
<dbReference type="Pfam" id="PF00083">
    <property type="entry name" value="Sugar_tr"/>
    <property type="match status" value="1"/>
</dbReference>
<comment type="subcellular location">
    <subcellularLocation>
        <location evidence="1">Membrane</location>
        <topology evidence="1">Multi-pass membrane protein</topology>
    </subcellularLocation>
</comment>
<feature type="transmembrane region" description="Helical" evidence="8">
    <location>
        <begin position="138"/>
        <end position="159"/>
    </location>
</feature>
<dbReference type="PANTHER" id="PTHR48022">
    <property type="entry name" value="PLASTIDIC GLUCOSE TRANSPORTER 4"/>
    <property type="match status" value="1"/>
</dbReference>
<keyword evidence="3 7" id="KW-0813">Transport</keyword>
<feature type="transmembrane region" description="Helical" evidence="8">
    <location>
        <begin position="292"/>
        <end position="317"/>
    </location>
</feature>
<dbReference type="GO" id="GO:0016020">
    <property type="term" value="C:membrane"/>
    <property type="evidence" value="ECO:0007669"/>
    <property type="project" value="UniProtKB-SubCell"/>
</dbReference>
<comment type="caution">
    <text evidence="10">The sequence shown here is derived from an EMBL/GenBank/DDBJ whole genome shotgun (WGS) entry which is preliminary data.</text>
</comment>
<keyword evidence="5 8" id="KW-1133">Transmembrane helix</keyword>
<evidence type="ECO:0000256" key="1">
    <source>
        <dbReference type="ARBA" id="ARBA00004141"/>
    </source>
</evidence>
<keyword evidence="6 8" id="KW-0472">Membrane</keyword>
<dbReference type="FunFam" id="1.20.1250.20:FF:000134">
    <property type="entry name" value="MFS sugar transporter protein"/>
    <property type="match status" value="1"/>
</dbReference>
<feature type="transmembrane region" description="Helical" evidence="8">
    <location>
        <begin position="55"/>
        <end position="73"/>
    </location>
</feature>
<dbReference type="InterPro" id="IPR005829">
    <property type="entry name" value="Sugar_transporter_CS"/>
</dbReference>
<dbReference type="eggNOG" id="KOG0254">
    <property type="taxonomic scope" value="Eukaryota"/>
</dbReference>
<name>V5G1J3_BYSSN</name>
<reference evidence="11" key="1">
    <citation type="journal article" date="2014" name="Genome Announc.">
        <title>Draft genome sequence of the formaldehyde-resistant fungus Byssochlamys spectabilis No. 5 (anamorph Paecilomyces variotii No. 5) (NBRC109023).</title>
        <authorList>
            <person name="Oka T."/>
            <person name="Ekino K."/>
            <person name="Fukuda K."/>
            <person name="Nomura Y."/>
        </authorList>
    </citation>
    <scope>NUCLEOTIDE SEQUENCE [LARGE SCALE GENOMIC DNA]</scope>
    <source>
        <strain evidence="11">No. 5 / NBRC 109023</strain>
    </source>
</reference>
<dbReference type="OrthoDB" id="6133115at2759"/>
<protein>
    <submittedName>
        <fullName evidence="10">Hexose carrier protein</fullName>
    </submittedName>
</protein>
<dbReference type="Gene3D" id="1.20.1250.20">
    <property type="entry name" value="MFS general substrate transporter like domains"/>
    <property type="match status" value="1"/>
</dbReference>
<evidence type="ECO:0000313" key="10">
    <source>
        <dbReference type="EMBL" id="GAD94727.1"/>
    </source>
</evidence>
<dbReference type="SUPFAM" id="SSF103473">
    <property type="entry name" value="MFS general substrate transporter"/>
    <property type="match status" value="1"/>
</dbReference>
<evidence type="ECO:0000256" key="6">
    <source>
        <dbReference type="ARBA" id="ARBA00023136"/>
    </source>
</evidence>
<dbReference type="InParanoid" id="V5G1J3"/>
<dbReference type="PROSITE" id="PS50850">
    <property type="entry name" value="MFS"/>
    <property type="match status" value="1"/>
</dbReference>
<feature type="transmembrane region" description="Helical" evidence="8">
    <location>
        <begin position="358"/>
        <end position="378"/>
    </location>
</feature>
<dbReference type="InterPro" id="IPR020846">
    <property type="entry name" value="MFS_dom"/>
</dbReference>
<dbReference type="GO" id="GO:0005351">
    <property type="term" value="F:carbohydrate:proton symporter activity"/>
    <property type="evidence" value="ECO:0007669"/>
    <property type="project" value="TreeGrafter"/>
</dbReference>
<dbReference type="InterPro" id="IPR005828">
    <property type="entry name" value="MFS_sugar_transport-like"/>
</dbReference>
<organism evidence="10 11">
    <name type="scientific">Byssochlamys spectabilis (strain No. 5 / NBRC 109023)</name>
    <name type="common">Paecilomyces variotii</name>
    <dbReference type="NCBI Taxonomy" id="1356009"/>
    <lineage>
        <taxon>Eukaryota</taxon>
        <taxon>Fungi</taxon>
        <taxon>Dikarya</taxon>
        <taxon>Ascomycota</taxon>
        <taxon>Pezizomycotina</taxon>
        <taxon>Eurotiomycetes</taxon>
        <taxon>Eurotiomycetidae</taxon>
        <taxon>Eurotiales</taxon>
        <taxon>Thermoascaceae</taxon>
        <taxon>Paecilomyces</taxon>
    </lineage>
</organism>
<dbReference type="InterPro" id="IPR050360">
    <property type="entry name" value="MFS_Sugar_Transporters"/>
</dbReference>
<feature type="transmembrane region" description="Helical" evidence="8">
    <location>
        <begin position="420"/>
        <end position="439"/>
    </location>
</feature>
<dbReference type="InterPro" id="IPR003663">
    <property type="entry name" value="Sugar/inositol_transpt"/>
</dbReference>
<feature type="transmembrane region" description="Helical" evidence="8">
    <location>
        <begin position="258"/>
        <end position="280"/>
    </location>
</feature>
<evidence type="ECO:0000256" key="3">
    <source>
        <dbReference type="ARBA" id="ARBA00022448"/>
    </source>
</evidence>
<feature type="transmembrane region" description="Helical" evidence="8">
    <location>
        <begin position="82"/>
        <end position="99"/>
    </location>
</feature>
<sequence>MPLEGRNLMMLVTSACGMGFALFGYDQGVMGGVITTPTFIRQFHNPDAVDQGLITGLYDLGCLVGSIATFFLSEPIGRKKSMYIGVGIQIVGTILQVTAKTIGHLIVGRIITGIGVGIMTAVVPTWQSEVSPARNRGQLLTIQAACIIFGYAVSCWISLGASYTTSSFQWTGPIALQILFSLYIAIALPFLVESPRWLANHKSIDEAVAVISRLRGKPSSDPEILQVRYEIERALEEEKSNSWLDLFKPTGEQNLRRIVLGVVGLYMQQIGGINSISYYLPVILEEYISLDLHLSHILTGVAAVQYFIFSVFPIWFIERINRRTIMIWGAIAQATIMVIASVGLALNTTSSLKMTAAMYFLFYDAFAMSYLNVPWMYAPEINSLRMRVKGGAAASASNWLFNGIVVTVTPVGLQNLGWKFYMIFVALNISFVPIVYFCYPETRGLSLEQIDHIFYRKGTSTNWLYQGVRESVRRQSTLAAPAEVCLSEHGQKEVTVAKHIEDSLQEPDIA</sequence>
<feature type="domain" description="Major facilitator superfamily (MFS) profile" evidence="9">
    <location>
        <begin position="12"/>
        <end position="443"/>
    </location>
</feature>
<gene>
    <name evidence="10" type="ORF">PVAR5_3356</name>
</gene>
<evidence type="ECO:0000256" key="5">
    <source>
        <dbReference type="ARBA" id="ARBA00022989"/>
    </source>
</evidence>
<evidence type="ECO:0000256" key="8">
    <source>
        <dbReference type="SAM" id="Phobius"/>
    </source>
</evidence>
<feature type="transmembrane region" description="Helical" evidence="8">
    <location>
        <begin position="105"/>
        <end position="126"/>
    </location>
</feature>
<proteinExistence type="inferred from homology"/>
<dbReference type="Proteomes" id="UP000018001">
    <property type="component" value="Unassembled WGS sequence"/>
</dbReference>
<dbReference type="NCBIfam" id="TIGR00879">
    <property type="entry name" value="SP"/>
    <property type="match status" value="1"/>
</dbReference>
<dbReference type="AlphaFoldDB" id="V5G1J3"/>
<evidence type="ECO:0000259" key="9">
    <source>
        <dbReference type="PROSITE" id="PS50850"/>
    </source>
</evidence>